<feature type="signal peptide" evidence="6">
    <location>
        <begin position="1"/>
        <end position="29"/>
    </location>
</feature>
<dbReference type="InterPro" id="IPR007110">
    <property type="entry name" value="Ig-like_dom"/>
</dbReference>
<dbReference type="InterPro" id="IPR052659">
    <property type="entry name" value="Nectin/PVR"/>
</dbReference>
<dbReference type="GO" id="GO:0001675">
    <property type="term" value="P:acrosome assembly"/>
    <property type="evidence" value="ECO:0007669"/>
    <property type="project" value="TreeGrafter"/>
</dbReference>
<organism evidence="8 9">
    <name type="scientific">Hipposideros armiger</name>
    <name type="common">Great Himalayan leaf-nosed bat</name>
    <dbReference type="NCBI Taxonomy" id="186990"/>
    <lineage>
        <taxon>Eukaryota</taxon>
        <taxon>Metazoa</taxon>
        <taxon>Chordata</taxon>
        <taxon>Craniata</taxon>
        <taxon>Vertebrata</taxon>
        <taxon>Euteleostomi</taxon>
        <taxon>Mammalia</taxon>
        <taxon>Eutheria</taxon>
        <taxon>Laurasiatheria</taxon>
        <taxon>Chiroptera</taxon>
        <taxon>Yinpterochiroptera</taxon>
        <taxon>Rhinolophoidea</taxon>
        <taxon>Hipposideridae</taxon>
        <taxon>Hipposideros</taxon>
    </lineage>
</organism>
<dbReference type="Proteomes" id="UP000694851">
    <property type="component" value="Unplaced"/>
</dbReference>
<evidence type="ECO:0000256" key="6">
    <source>
        <dbReference type="SAM" id="SignalP"/>
    </source>
</evidence>
<dbReference type="InterPro" id="IPR013106">
    <property type="entry name" value="Ig_V-set"/>
</dbReference>
<evidence type="ECO:0000256" key="3">
    <source>
        <dbReference type="ARBA" id="ARBA00022989"/>
    </source>
</evidence>
<dbReference type="GO" id="GO:0002860">
    <property type="term" value="P:positive regulation of natural killer cell mediated cytotoxicity directed against tumor cell target"/>
    <property type="evidence" value="ECO:0007669"/>
    <property type="project" value="TreeGrafter"/>
</dbReference>
<dbReference type="CTD" id="5817"/>
<evidence type="ECO:0000256" key="4">
    <source>
        <dbReference type="ARBA" id="ARBA00023136"/>
    </source>
</evidence>
<feature type="domain" description="Ig-like" evidence="7">
    <location>
        <begin position="26"/>
        <end position="136"/>
    </location>
</feature>
<dbReference type="InterPro" id="IPR003599">
    <property type="entry name" value="Ig_sub"/>
</dbReference>
<protein>
    <submittedName>
        <fullName evidence="9">Poliovirus receptor</fullName>
    </submittedName>
</protein>
<name>A0A8B7PZ55_HIPAR</name>
<gene>
    <name evidence="9" type="primary">PVR</name>
</gene>
<proteinExistence type="predicted"/>
<dbReference type="GO" id="GO:0007156">
    <property type="term" value="P:homophilic cell adhesion via plasma membrane adhesion molecules"/>
    <property type="evidence" value="ECO:0007669"/>
    <property type="project" value="TreeGrafter"/>
</dbReference>
<dbReference type="AlphaFoldDB" id="A0A8B7PZ55"/>
<dbReference type="InterPro" id="IPR013162">
    <property type="entry name" value="CD80_C2-set"/>
</dbReference>
<dbReference type="RefSeq" id="XP_019481759.1">
    <property type="nucleotide sequence ID" value="XM_019626214.1"/>
</dbReference>
<dbReference type="SUPFAM" id="SSF48726">
    <property type="entry name" value="Immunoglobulin"/>
    <property type="match status" value="2"/>
</dbReference>
<feature type="domain" description="Ig-like" evidence="7">
    <location>
        <begin position="249"/>
        <end position="286"/>
    </location>
</feature>
<dbReference type="KEGG" id="hai:109372767"/>
<keyword evidence="5" id="KW-1015">Disulfide bond</keyword>
<dbReference type="Pfam" id="PF08205">
    <property type="entry name" value="C2-set_2"/>
    <property type="match status" value="1"/>
</dbReference>
<evidence type="ECO:0000256" key="2">
    <source>
        <dbReference type="ARBA" id="ARBA00022692"/>
    </source>
</evidence>
<dbReference type="GO" id="GO:0005886">
    <property type="term" value="C:plasma membrane"/>
    <property type="evidence" value="ECO:0007669"/>
    <property type="project" value="TreeGrafter"/>
</dbReference>
<dbReference type="PANTHER" id="PTHR47387">
    <property type="entry name" value="NECTIN-2"/>
    <property type="match status" value="1"/>
</dbReference>
<keyword evidence="6" id="KW-0732">Signal</keyword>
<feature type="chain" id="PRO_5034467179" evidence="6">
    <location>
        <begin position="30"/>
        <end position="286"/>
    </location>
</feature>
<dbReference type="GO" id="GO:0050839">
    <property type="term" value="F:cell adhesion molecule binding"/>
    <property type="evidence" value="ECO:0007669"/>
    <property type="project" value="TreeGrafter"/>
</dbReference>
<dbReference type="SMART" id="SM00409">
    <property type="entry name" value="IG"/>
    <property type="match status" value="1"/>
</dbReference>
<dbReference type="Gene3D" id="2.60.40.10">
    <property type="entry name" value="Immunoglobulins"/>
    <property type="match status" value="3"/>
</dbReference>
<dbReference type="PROSITE" id="PS50835">
    <property type="entry name" value="IG_LIKE"/>
    <property type="match status" value="3"/>
</dbReference>
<dbReference type="GO" id="GO:0005925">
    <property type="term" value="C:focal adhesion"/>
    <property type="evidence" value="ECO:0007669"/>
    <property type="project" value="TreeGrafter"/>
</dbReference>
<keyword evidence="3" id="KW-1133">Transmembrane helix</keyword>
<feature type="domain" description="Ig-like" evidence="7">
    <location>
        <begin position="177"/>
        <end position="242"/>
    </location>
</feature>
<dbReference type="GO" id="GO:0002891">
    <property type="term" value="P:positive regulation of immunoglobulin mediated immune response"/>
    <property type="evidence" value="ECO:0007669"/>
    <property type="project" value="TreeGrafter"/>
</dbReference>
<evidence type="ECO:0000256" key="5">
    <source>
        <dbReference type="ARBA" id="ARBA00023157"/>
    </source>
</evidence>
<dbReference type="InterPro" id="IPR013783">
    <property type="entry name" value="Ig-like_fold"/>
</dbReference>
<dbReference type="GO" id="GO:0043296">
    <property type="term" value="C:apical junction complex"/>
    <property type="evidence" value="ECO:0007669"/>
    <property type="project" value="TreeGrafter"/>
</dbReference>
<dbReference type="GO" id="GO:0033005">
    <property type="term" value="P:positive regulation of mast cell activation"/>
    <property type="evidence" value="ECO:0007669"/>
    <property type="project" value="TreeGrafter"/>
</dbReference>
<evidence type="ECO:0000313" key="9">
    <source>
        <dbReference type="RefSeq" id="XP_019481759.1"/>
    </source>
</evidence>
<sequence>MARAASSAWPHLLLSLLSLLSLSWTPTRADTETIVLQAPHQVRSFLGNNATLQCKLQTQNSNVQVTLVTWMRPDPTGRPVSIAVFHPTQGPSFPAHPSFPDPGRLEFVAARPGVELRDATLAVRELRAEDEANYTCHFATFPHGSRSAGTWLRVLAQPQNKAEIKEDPLSQEPVACCVSTGGRPPASISWSLGGEPNTSQAVGPLPGTFTVTSLLTLKPSSQINLKNITCIVKHETYEKPVTLPVHYPPEVSISGYDGNWYLGQSEANLSCDAYSNPEPTAYEWTT</sequence>
<reference evidence="9" key="1">
    <citation type="submission" date="2025-08" db="UniProtKB">
        <authorList>
            <consortium name="RefSeq"/>
        </authorList>
    </citation>
    <scope>IDENTIFICATION</scope>
    <source>
        <tissue evidence="9">Muscle</tissue>
    </source>
</reference>
<keyword evidence="8" id="KW-1185">Reference proteome</keyword>
<dbReference type="SMART" id="SM00406">
    <property type="entry name" value="IGv"/>
    <property type="match status" value="1"/>
</dbReference>
<dbReference type="InterPro" id="IPR036179">
    <property type="entry name" value="Ig-like_dom_sf"/>
</dbReference>
<keyword evidence="4" id="KW-0472">Membrane</keyword>
<keyword evidence="2" id="KW-0812">Transmembrane</keyword>
<dbReference type="PANTHER" id="PTHR47387:SF2">
    <property type="entry name" value="PVR CELL ADHESION MOLECULE"/>
    <property type="match status" value="1"/>
</dbReference>
<keyword evidence="9" id="KW-0675">Receptor</keyword>
<dbReference type="Pfam" id="PF07686">
    <property type="entry name" value="V-set"/>
    <property type="match status" value="1"/>
</dbReference>
<evidence type="ECO:0000313" key="8">
    <source>
        <dbReference type="Proteomes" id="UP000694851"/>
    </source>
</evidence>
<evidence type="ECO:0000256" key="1">
    <source>
        <dbReference type="ARBA" id="ARBA00004167"/>
    </source>
</evidence>
<comment type="subcellular location">
    <subcellularLocation>
        <location evidence="1">Membrane</location>
        <topology evidence="1">Single-pass membrane protein</topology>
    </subcellularLocation>
</comment>
<evidence type="ECO:0000259" key="7">
    <source>
        <dbReference type="PROSITE" id="PS50835"/>
    </source>
</evidence>
<dbReference type="OrthoDB" id="6413693at2759"/>
<dbReference type="GO" id="GO:0046814">
    <property type="term" value="P:coreceptor-mediated virion attachment to host cell"/>
    <property type="evidence" value="ECO:0007669"/>
    <property type="project" value="TreeGrafter"/>
</dbReference>
<dbReference type="GeneID" id="109372767"/>
<dbReference type="GO" id="GO:0050862">
    <property type="term" value="P:positive regulation of T cell receptor signaling pathway"/>
    <property type="evidence" value="ECO:0007669"/>
    <property type="project" value="TreeGrafter"/>
</dbReference>
<accession>A0A8B7PZ55</accession>